<evidence type="ECO:0000313" key="8">
    <source>
        <dbReference type="EMBL" id="GIX76429.1"/>
    </source>
</evidence>
<name>A0AAV4MX20_9ARAC</name>
<dbReference type="SUPFAM" id="SSF143503">
    <property type="entry name" value="PUG domain-like"/>
    <property type="match status" value="1"/>
</dbReference>
<evidence type="ECO:0000256" key="3">
    <source>
        <dbReference type="ARBA" id="ARBA00022833"/>
    </source>
</evidence>
<dbReference type="InterPro" id="IPR048839">
    <property type="entry name" value="SPATA2_PUB-like"/>
</dbReference>
<dbReference type="EMBL" id="BPLQ01000920">
    <property type="protein sequence ID" value="GIX76429.1"/>
    <property type="molecule type" value="Genomic_DNA"/>
</dbReference>
<feature type="compositionally biased region" description="Polar residues" evidence="6">
    <location>
        <begin position="662"/>
        <end position="682"/>
    </location>
</feature>
<dbReference type="PROSITE" id="PS50199">
    <property type="entry name" value="ZF_RANBP2_2"/>
    <property type="match status" value="1"/>
</dbReference>
<dbReference type="Pfam" id="PF21388">
    <property type="entry name" value="SPATA2_PUB-like"/>
    <property type="match status" value="1"/>
</dbReference>
<keyword evidence="3" id="KW-0862">Zinc</keyword>
<dbReference type="Proteomes" id="UP001054837">
    <property type="component" value="Unassembled WGS sequence"/>
</dbReference>
<dbReference type="PANTHER" id="PTHR15326:SF2">
    <property type="entry name" value="PROTEIN TAMOZHENNIC"/>
    <property type="match status" value="1"/>
</dbReference>
<evidence type="ECO:0000259" key="7">
    <source>
        <dbReference type="PROSITE" id="PS50199"/>
    </source>
</evidence>
<feature type="coiled-coil region" evidence="5">
    <location>
        <begin position="243"/>
        <end position="270"/>
    </location>
</feature>
<dbReference type="Gene3D" id="2.30.30.380">
    <property type="entry name" value="Zn-finger domain of Sec23/24"/>
    <property type="match status" value="1"/>
</dbReference>
<feature type="compositionally biased region" description="Low complexity" evidence="6">
    <location>
        <begin position="644"/>
        <end position="655"/>
    </location>
</feature>
<dbReference type="PANTHER" id="PTHR15326">
    <property type="entry name" value="SPERMATOGENESIS-ASSOCIATED PROTEIN 2/TAMOZHENNIC"/>
    <property type="match status" value="1"/>
</dbReference>
<evidence type="ECO:0000256" key="6">
    <source>
        <dbReference type="SAM" id="MobiDB-lite"/>
    </source>
</evidence>
<dbReference type="GO" id="GO:0008270">
    <property type="term" value="F:zinc ion binding"/>
    <property type="evidence" value="ECO:0007669"/>
    <property type="project" value="UniProtKB-KW"/>
</dbReference>
<keyword evidence="1" id="KW-0479">Metal-binding</keyword>
<dbReference type="PROSITE" id="PS01358">
    <property type="entry name" value="ZF_RANBP2_1"/>
    <property type="match status" value="1"/>
</dbReference>
<evidence type="ECO:0000256" key="1">
    <source>
        <dbReference type="ARBA" id="ARBA00022723"/>
    </source>
</evidence>
<evidence type="ECO:0000256" key="5">
    <source>
        <dbReference type="SAM" id="Coils"/>
    </source>
</evidence>
<proteinExistence type="predicted"/>
<evidence type="ECO:0000313" key="9">
    <source>
        <dbReference type="Proteomes" id="UP001054837"/>
    </source>
</evidence>
<keyword evidence="9" id="KW-1185">Reference proteome</keyword>
<protein>
    <submittedName>
        <fullName evidence="8">Protein tamozhennic</fullName>
    </submittedName>
</protein>
<gene>
    <name evidence="8" type="primary">tamo</name>
    <name evidence="8" type="ORF">CDAR_419121</name>
</gene>
<feature type="region of interest" description="Disordered" evidence="6">
    <location>
        <begin position="626"/>
        <end position="706"/>
    </location>
</feature>
<dbReference type="Gene3D" id="1.20.58.2190">
    <property type="match status" value="1"/>
</dbReference>
<evidence type="ECO:0000256" key="2">
    <source>
        <dbReference type="ARBA" id="ARBA00022771"/>
    </source>
</evidence>
<keyword evidence="5" id="KW-0175">Coiled coil</keyword>
<sequence>MENLHISRRKDDNESPALSRRYSKFCSTGAVHKWRKVSLSMRMTFQAHDGHIARSEDLHRHILRSHLAYLNQEETPAKLQHRHNLESLISEFLGTVTHGSKFTFFEVAKILNDSIENNKNFSAYKAGSAFEALEKYATNLISHPWRKEYKTIKLYSGFYKHSVECQLFGGSSVLGLLGYQFTEEGVLFLDEPVDPDKVARVALDCLIACVECQIMIQICERVKSFKCSWFEISQVRQDYTCGIEEAVRILHQLKRNAAEQEKQDRWLREQENGSFIEDQVFFKSEPDSCYQKTGILVDVSNTWPSNNTYSGYSSSALALQPTISGGSYASKSHKPSQLTHSKLPSWSEGVSSHLEDYPSRSFISKSDGTDSYSNHCLDDHTQSNYNFLSKCNNADPRFINSDSTPDSWKDSWDFLQPSYHNLRDTSIMNCERDSHRAGYNSAVPNVKETYSTQYGHMYPPHPMMPLGLPAYPLPHDYTLPPRLCQCQMCCGHQVPMLPQKYHFPKEASGIDFESTRRSSARAESNHIDDPTELCSSFLKMSVDTPNPPVKTRHFPLSNTYSYQTNINPSSDVILRPAAGNKSQQNTSKRGSYYDNVPSSFDSEVNSSFNLAGQSLNPKCDLQMNGTLPATLPAKSRSQKGMVASECTSSSNTLSSKPVLKKSYSTSTSNPVSEPVQGTSLSSGMDVKNGKSLAGGTIQQKDAKGGKKWSCSSCTFYNAPEKNICDMCGRSKLPGPEVTPLVSGGRECPQCTLVNKKDCEDCTACGASLKDSPTYI</sequence>
<comment type="caution">
    <text evidence="8">The sequence shown here is derived from an EMBL/GenBank/DDBJ whole genome shotgun (WGS) entry which is preliminary data.</text>
</comment>
<dbReference type="InterPro" id="IPR001876">
    <property type="entry name" value="Znf_RanBP2"/>
</dbReference>
<dbReference type="GO" id="GO:0005737">
    <property type="term" value="C:cytoplasm"/>
    <property type="evidence" value="ECO:0007669"/>
    <property type="project" value="TreeGrafter"/>
</dbReference>
<reference evidence="8 9" key="1">
    <citation type="submission" date="2021-06" db="EMBL/GenBank/DDBJ databases">
        <title>Caerostris darwini draft genome.</title>
        <authorList>
            <person name="Kono N."/>
            <person name="Arakawa K."/>
        </authorList>
    </citation>
    <scope>NUCLEOTIDE SEQUENCE [LARGE SCALE GENOMIC DNA]</scope>
</reference>
<dbReference type="AlphaFoldDB" id="A0AAV4MX20"/>
<organism evidence="8 9">
    <name type="scientific">Caerostris darwini</name>
    <dbReference type="NCBI Taxonomy" id="1538125"/>
    <lineage>
        <taxon>Eukaryota</taxon>
        <taxon>Metazoa</taxon>
        <taxon>Ecdysozoa</taxon>
        <taxon>Arthropoda</taxon>
        <taxon>Chelicerata</taxon>
        <taxon>Arachnida</taxon>
        <taxon>Araneae</taxon>
        <taxon>Araneomorphae</taxon>
        <taxon>Entelegynae</taxon>
        <taxon>Araneoidea</taxon>
        <taxon>Araneidae</taxon>
        <taxon>Caerostris</taxon>
    </lineage>
</organism>
<keyword evidence="2 4" id="KW-0863">Zinc-finger</keyword>
<dbReference type="SMART" id="SM00547">
    <property type="entry name" value="ZnF_RBZ"/>
    <property type="match status" value="2"/>
</dbReference>
<feature type="domain" description="RanBP2-type" evidence="7">
    <location>
        <begin position="703"/>
        <end position="733"/>
    </location>
</feature>
<dbReference type="InterPro" id="IPR036443">
    <property type="entry name" value="Znf_RanBP2_sf"/>
</dbReference>
<dbReference type="SUPFAM" id="SSF90209">
    <property type="entry name" value="Ran binding protein zinc finger-like"/>
    <property type="match status" value="1"/>
</dbReference>
<evidence type="ECO:0000256" key="4">
    <source>
        <dbReference type="PROSITE-ProRule" id="PRU00322"/>
    </source>
</evidence>
<dbReference type="InterPro" id="IPR036339">
    <property type="entry name" value="PUB-like_dom_sf"/>
</dbReference>
<accession>A0AAV4MX20</accession>